<reference evidence="1 2" key="1">
    <citation type="submission" date="2014-07" db="EMBL/GenBank/DDBJ databases">
        <title>Methanogenic archaea and the global carbon cycle.</title>
        <authorList>
            <person name="Henriksen J.R."/>
            <person name="Luke J."/>
            <person name="Reinhart S."/>
            <person name="Benedict M.N."/>
            <person name="Youngblut N.D."/>
            <person name="Metcalf M.E."/>
            <person name="Whitaker R.J."/>
            <person name="Metcalf W.W."/>
        </authorList>
    </citation>
    <scope>NUCLEOTIDE SEQUENCE [LARGE SCALE GENOMIC DNA]</scope>
    <source>
        <strain evidence="1 2">C2J</strain>
    </source>
</reference>
<organism evidence="1 2">
    <name type="scientific">Methanosarcina siciliae C2J</name>
    <dbReference type="NCBI Taxonomy" id="1434118"/>
    <lineage>
        <taxon>Archaea</taxon>
        <taxon>Methanobacteriati</taxon>
        <taxon>Methanobacteriota</taxon>
        <taxon>Stenosarchaea group</taxon>
        <taxon>Methanomicrobia</taxon>
        <taxon>Methanosarcinales</taxon>
        <taxon>Methanosarcinaceae</taxon>
        <taxon>Methanosarcina</taxon>
    </lineage>
</organism>
<sequence length="40" mass="4788">MISLPFTFSYLKRKVFYFPFIWIDLKVNLKNTLCGVENSN</sequence>
<evidence type="ECO:0000313" key="1">
    <source>
        <dbReference type="EMBL" id="AKB35873.1"/>
    </source>
</evidence>
<dbReference type="EMBL" id="CP009508">
    <property type="protein sequence ID" value="AKB35873.1"/>
    <property type="molecule type" value="Genomic_DNA"/>
</dbReference>
<accession>A0A0E3PM13</accession>
<dbReference type="HOGENOM" id="CLU_3282919_0_0_2"/>
<gene>
    <name evidence="1" type="ORF">MSSAC_1283</name>
</gene>
<evidence type="ECO:0000313" key="2">
    <source>
        <dbReference type="Proteomes" id="UP000033123"/>
    </source>
</evidence>
<name>A0A0E3PM13_9EURY</name>
<dbReference type="Proteomes" id="UP000033123">
    <property type="component" value="Chromosome"/>
</dbReference>
<proteinExistence type="predicted"/>
<protein>
    <submittedName>
        <fullName evidence="1">Uncharacterized protein</fullName>
    </submittedName>
</protein>
<dbReference type="KEGG" id="msj:MSSAC_1283"/>
<dbReference type="PATRIC" id="fig|1434118.4.peg.1630"/>
<dbReference type="AlphaFoldDB" id="A0A0E3PM13"/>